<dbReference type="Pfam" id="PF13620">
    <property type="entry name" value="CarboxypepD_reg"/>
    <property type="match status" value="1"/>
</dbReference>
<evidence type="ECO:0000259" key="1">
    <source>
        <dbReference type="Pfam" id="PF25183"/>
    </source>
</evidence>
<evidence type="ECO:0000313" key="3">
    <source>
        <dbReference type="Proteomes" id="UP000589520"/>
    </source>
</evidence>
<name>A0A7Y9TJ14_9BACT</name>
<dbReference type="InterPro" id="IPR057601">
    <property type="entry name" value="Oar-like_b-barrel"/>
</dbReference>
<evidence type="ECO:0000313" key="2">
    <source>
        <dbReference type="EMBL" id="NYF77817.1"/>
    </source>
</evidence>
<comment type="caution">
    <text evidence="2">The sequence shown here is derived from an EMBL/GenBank/DDBJ whole genome shotgun (WGS) entry which is preliminary data.</text>
</comment>
<accession>A0A7Y9TJ14</accession>
<protein>
    <recommendedName>
        <fullName evidence="1">TonB-dependent transporter Oar-like beta-barrel domain-containing protein</fullName>
    </recommendedName>
</protein>
<keyword evidence="3" id="KW-1185">Reference proteome</keyword>
<gene>
    <name evidence="2" type="ORF">HDF17_000104</name>
</gene>
<dbReference type="InterPro" id="IPR008969">
    <property type="entry name" value="CarboxyPept-like_regulatory"/>
</dbReference>
<reference evidence="2 3" key="1">
    <citation type="submission" date="2020-07" db="EMBL/GenBank/DDBJ databases">
        <title>Genomic Encyclopedia of Type Strains, Phase IV (KMG-V): Genome sequencing to study the core and pangenomes of soil and plant-associated prokaryotes.</title>
        <authorList>
            <person name="Whitman W."/>
        </authorList>
    </citation>
    <scope>NUCLEOTIDE SEQUENCE [LARGE SCALE GENOMIC DNA]</scope>
    <source>
        <strain evidence="2 3">X4EP2</strain>
    </source>
</reference>
<dbReference type="EMBL" id="JACCCW010000001">
    <property type="protein sequence ID" value="NYF77817.1"/>
    <property type="molecule type" value="Genomic_DNA"/>
</dbReference>
<organism evidence="2 3">
    <name type="scientific">Granulicella arctica</name>
    <dbReference type="NCBI Taxonomy" id="940613"/>
    <lineage>
        <taxon>Bacteria</taxon>
        <taxon>Pseudomonadati</taxon>
        <taxon>Acidobacteriota</taxon>
        <taxon>Terriglobia</taxon>
        <taxon>Terriglobales</taxon>
        <taxon>Acidobacteriaceae</taxon>
        <taxon>Granulicella</taxon>
    </lineage>
</organism>
<dbReference type="Proteomes" id="UP000589520">
    <property type="component" value="Unassembled WGS sequence"/>
</dbReference>
<dbReference type="AlphaFoldDB" id="A0A7Y9TJ14"/>
<sequence>MPMRKIAYSLLPVIVITLFAGILSAQTTGLGTISGRVLDPTGAVIPSAHITVTNTATGVALSISSNDEGLYRAGDLVPGPYTIAVSANGYKALLREGITLVSDASETADLSLTIGQSSQQVMVYADASLLNLSSGSDGQVVSTQQIEDTPTAGANPLLLLKFNSAIQTSDASNLYMNGSYNAGAANSRIGSAGQISKNEYMLDGAPDQASNHTVAYAPPPDEVNEMFTDVMGFDAQVGKTLGIYTNVTSKTGTEQFHGSARWTYEDQRWQALTHFARVNIVTACTTGTAAQCAVAQAQNLQPGTHENNWGVSIGGPVIIPHLFDGRQKKLFFFFGSVRDQFTGVSNTSVTVPTVQERGLNGSNADFSDLPGCPSACGAYTIYDPLTVKAAGSTNYTRTSFAGNVIPANRINNPMTALFNAVLPMPNNGGAIGLNGLGNYTYNQLQPQTFTAYTPRIDYALRDNDRFFARASKIHYFQDTHGFTTNDVDEGIVNQDALILSVGWTHVFSPNLVMDNTIGYSRYLNGLQEPGLLKYPATSIGLPDYLQSEAMAAGFNGPPLVQFASPPNTPYNQVGAKSYPPNYDKIGNYRTGITFSHGAHTFKAGAEYRLQVAIGTPEGNITGLLNFDNTFTRQNSNGTGSPQQLGLDYAAYLLGMQTSATLDTQVLWKRSNPYYAFWGGDNWRVNSKLTINTGLRFEYEFGPTESGNRQMMYFDPNQALPTASDVNSAYAANYAVYAAAFPAGLPAPPTSLNIKGGPVYAGVNGVGTRAWVDSWRLLPRFAAAYALRPSLVIRGGYGLFYDTNNVLNQNPDLTGFSATTTTASTSDNGVGLDGNWVGANPYAGTSPVTNPFPALSNGNNFVQPLGSSLGAMAIAGNSWSFYPKDFLPARQQRWNVTVEKQIGSSTVLHVDYIGSWTTRLQVSQNLNSVPEAYFTGGDVLNPNNGTLSGTVKGNPFLYKNMSNLATSSPVIYQNVLTQRSQFTSSNVSIAKLLEPYPQLGTLTEYAPVGNSKFNELNLSWRRRMSNGLSFAINYQQNWQSDQDWFANSFDAVPSWEPSNNSRPYRLAAIGTWELPFGKNKPFANHGLMSKAFGGFKLDNAYEQQEGALLSFSNVIFTGGDPKSIKLAHPTYGEWFNTTNFDKIPADQLGAYNLRVFPSRVPGVRQQGYGNLNSNLERSIPLTERVDMKLRFECFDVFNHTLVAAPNTTPTSAQFGQVTGNAQNFSRFIQIQGKIMF</sequence>
<dbReference type="SUPFAM" id="SSF49464">
    <property type="entry name" value="Carboxypeptidase regulatory domain-like"/>
    <property type="match status" value="1"/>
</dbReference>
<dbReference type="Pfam" id="PF25183">
    <property type="entry name" value="OMP_b-brl_4"/>
    <property type="match status" value="1"/>
</dbReference>
<dbReference type="SUPFAM" id="SSF56935">
    <property type="entry name" value="Porins"/>
    <property type="match status" value="1"/>
</dbReference>
<feature type="domain" description="TonB-dependent transporter Oar-like beta-barrel" evidence="1">
    <location>
        <begin position="249"/>
        <end position="1228"/>
    </location>
</feature>
<dbReference type="Gene3D" id="2.60.40.1120">
    <property type="entry name" value="Carboxypeptidase-like, regulatory domain"/>
    <property type="match status" value="1"/>
</dbReference>
<proteinExistence type="predicted"/>